<evidence type="ECO:0000256" key="8">
    <source>
        <dbReference type="SAM" id="Phobius"/>
    </source>
</evidence>
<dbReference type="GO" id="GO:0005886">
    <property type="term" value="C:plasma membrane"/>
    <property type="evidence" value="ECO:0007669"/>
    <property type="project" value="UniProtKB-SubCell"/>
</dbReference>
<keyword evidence="2" id="KW-0813">Transport</keyword>
<name>A0A0D6E098_9LACT</name>
<feature type="transmembrane region" description="Helical" evidence="8">
    <location>
        <begin position="57"/>
        <end position="78"/>
    </location>
</feature>
<keyword evidence="5 8" id="KW-1133">Transmembrane helix</keyword>
<evidence type="ECO:0000256" key="1">
    <source>
        <dbReference type="ARBA" id="ARBA00004651"/>
    </source>
</evidence>
<comment type="subcellular location">
    <subcellularLocation>
        <location evidence="1 7">Cell membrane</location>
        <topology evidence="1 7">Multi-pass membrane protein</topology>
    </subcellularLocation>
</comment>
<dbReference type="GO" id="GO:0022857">
    <property type="term" value="F:transmembrane transporter activity"/>
    <property type="evidence" value="ECO:0007669"/>
    <property type="project" value="InterPro"/>
</dbReference>
<feature type="transmembrane region" description="Helical" evidence="8">
    <location>
        <begin position="32"/>
        <end position="50"/>
    </location>
</feature>
<keyword evidence="6 8" id="KW-0472">Membrane</keyword>
<organism evidence="9 10">
    <name type="scientific">Pseudolactococcus piscium MKFS47</name>
    <dbReference type="NCBI Taxonomy" id="297352"/>
    <lineage>
        <taxon>Bacteria</taxon>
        <taxon>Bacillati</taxon>
        <taxon>Bacillota</taxon>
        <taxon>Bacilli</taxon>
        <taxon>Lactobacillales</taxon>
        <taxon>Streptococcaceae</taxon>
        <taxon>Pseudolactococcus</taxon>
    </lineage>
</organism>
<accession>A0A0D6E098</accession>
<dbReference type="KEGG" id="lpk:LACPI_2292"/>
<dbReference type="FunFam" id="1.10.3730.20:FF:000001">
    <property type="entry name" value="Quaternary ammonium compound resistance transporter SugE"/>
    <property type="match status" value="1"/>
</dbReference>
<evidence type="ECO:0000256" key="5">
    <source>
        <dbReference type="ARBA" id="ARBA00022989"/>
    </source>
</evidence>
<geneLocation type="plasmid" evidence="9 10">
    <name>II</name>
</geneLocation>
<dbReference type="EMBL" id="LN774770">
    <property type="protein sequence ID" value="CEN29492.1"/>
    <property type="molecule type" value="Genomic_DNA"/>
</dbReference>
<gene>
    <name evidence="9" type="ORF">LACPI_2292</name>
</gene>
<evidence type="ECO:0000256" key="4">
    <source>
        <dbReference type="ARBA" id="ARBA00022692"/>
    </source>
</evidence>
<keyword evidence="4 7" id="KW-0812">Transmembrane</keyword>
<sequence length="107" mass="11249">MGYIFLGLAILGELLGTNLLKASNGFSSLWETVGSLVSYGASFYFLALAMKTINLSVAYALWAGLGIVLTTVLAVVVWKESINLSSVLGIVLILSGVVILNLYGPGH</sequence>
<dbReference type="InterPro" id="IPR045324">
    <property type="entry name" value="Small_multidrug_res"/>
</dbReference>
<dbReference type="InterPro" id="IPR000390">
    <property type="entry name" value="Small_drug/metabolite_transptr"/>
</dbReference>
<evidence type="ECO:0000256" key="7">
    <source>
        <dbReference type="RuleBase" id="RU003942"/>
    </source>
</evidence>
<evidence type="ECO:0000256" key="2">
    <source>
        <dbReference type="ARBA" id="ARBA00022448"/>
    </source>
</evidence>
<evidence type="ECO:0000256" key="6">
    <source>
        <dbReference type="ARBA" id="ARBA00023136"/>
    </source>
</evidence>
<reference evidence="10" key="1">
    <citation type="submission" date="2015-01" db="EMBL/GenBank/DDBJ databases">
        <authorList>
            <person name="Andreevskaya M."/>
        </authorList>
    </citation>
    <scope>NUCLEOTIDE SEQUENCE [LARGE SCALE GENOMIC DNA]</scope>
    <source>
        <strain evidence="10">MKFS47</strain>
        <plasmid evidence="10">II</plasmid>
    </source>
</reference>
<dbReference type="Gene3D" id="1.10.3730.20">
    <property type="match status" value="1"/>
</dbReference>
<evidence type="ECO:0000313" key="10">
    <source>
        <dbReference type="Proteomes" id="UP000033166"/>
    </source>
</evidence>
<keyword evidence="9" id="KW-0614">Plasmid</keyword>
<dbReference type="InterPro" id="IPR037185">
    <property type="entry name" value="EmrE-like"/>
</dbReference>
<dbReference type="Proteomes" id="UP000033166">
    <property type="component" value="Plasmid II"/>
</dbReference>
<dbReference type="HOGENOM" id="CLU_133067_0_2_9"/>
<proteinExistence type="inferred from homology"/>
<dbReference type="Pfam" id="PF00893">
    <property type="entry name" value="Multi_Drug_Res"/>
    <property type="match status" value="1"/>
</dbReference>
<feature type="transmembrane region" description="Helical" evidence="8">
    <location>
        <begin position="84"/>
        <end position="103"/>
    </location>
</feature>
<comment type="similarity">
    <text evidence="7">Belongs to the drug/metabolite transporter (DMT) superfamily. Small multidrug resistance (SMR) (TC 2.A.7.1) family.</text>
</comment>
<dbReference type="PANTHER" id="PTHR30561:SF1">
    <property type="entry name" value="MULTIDRUG TRANSPORTER EMRE"/>
    <property type="match status" value="1"/>
</dbReference>
<dbReference type="PANTHER" id="PTHR30561">
    <property type="entry name" value="SMR FAMILY PROTON-DEPENDENT DRUG EFFLUX TRANSPORTER SUGE"/>
    <property type="match status" value="1"/>
</dbReference>
<keyword evidence="3" id="KW-1003">Cell membrane</keyword>
<dbReference type="RefSeq" id="WP_047916691.1">
    <property type="nucleotide sequence ID" value="NZ_LN774770.1"/>
</dbReference>
<protein>
    <submittedName>
        <fullName evidence="9">Multidrug/cation transporter, EmrE family</fullName>
    </submittedName>
</protein>
<evidence type="ECO:0000313" key="9">
    <source>
        <dbReference type="EMBL" id="CEN29492.1"/>
    </source>
</evidence>
<dbReference type="AlphaFoldDB" id="A0A0D6E098"/>
<dbReference type="SUPFAM" id="SSF103481">
    <property type="entry name" value="Multidrug resistance efflux transporter EmrE"/>
    <property type="match status" value="1"/>
</dbReference>
<evidence type="ECO:0000256" key="3">
    <source>
        <dbReference type="ARBA" id="ARBA00022475"/>
    </source>
</evidence>